<evidence type="ECO:0000256" key="1">
    <source>
        <dbReference type="SAM" id="SignalP"/>
    </source>
</evidence>
<name>A0ABZ0IUF6_9BACT</name>
<dbReference type="Proteomes" id="UP001302349">
    <property type="component" value="Chromosome"/>
</dbReference>
<feature type="chain" id="PRO_5046802339" evidence="1">
    <location>
        <begin position="19"/>
        <end position="277"/>
    </location>
</feature>
<keyword evidence="3" id="KW-1185">Reference proteome</keyword>
<dbReference type="EMBL" id="CP136051">
    <property type="protein sequence ID" value="WOK08668.1"/>
    <property type="molecule type" value="Genomic_DNA"/>
</dbReference>
<evidence type="ECO:0000313" key="2">
    <source>
        <dbReference type="EMBL" id="WOK08668.1"/>
    </source>
</evidence>
<gene>
    <name evidence="2" type="ORF">RT717_08465</name>
</gene>
<dbReference type="RefSeq" id="WP_317491303.1">
    <property type="nucleotide sequence ID" value="NZ_CP136051.1"/>
</dbReference>
<keyword evidence="1" id="KW-0732">Signal</keyword>
<sequence length="277" mass="30925">MKSTLIVLAFLSVALLSAEGKAITDGTKRVNNDTEILDEEVTNHGGSQDNWRLDFEGELLDVMFEVSPEHWPIADDQVNAIVGDDYSKGTHAIFPEVSKLNLRSWTATSTNEQVELSWVTTSENNNKYFTIEKSSDALNWSVLGIVKAACTKSSETQYKFEDKNPLPVATYYRLSQTSSEGAREVFDVRKVTVDFADHKTAVHKAKEQKAFEIRLEDALYDLAYATTVLDHNGAPVEFSMTQESDGVLFDVSSLAPGHYSVKFDIGDYDEQFDVVID</sequence>
<reference evidence="2 3" key="1">
    <citation type="journal article" date="2023" name="Microbiol. Resour. Announc.">
        <title>Complete Genome Sequence of Imperialibacter roseus strain P4T.</title>
        <authorList>
            <person name="Tizabi D.R."/>
            <person name="Bachvaroff T."/>
            <person name="Hill R.T."/>
        </authorList>
    </citation>
    <scope>NUCLEOTIDE SEQUENCE [LARGE SCALE GENOMIC DNA]</scope>
    <source>
        <strain evidence="2 3">P4T</strain>
    </source>
</reference>
<accession>A0ABZ0IUF6</accession>
<evidence type="ECO:0000313" key="3">
    <source>
        <dbReference type="Proteomes" id="UP001302349"/>
    </source>
</evidence>
<protein>
    <submittedName>
        <fullName evidence="2">Uncharacterized protein</fullName>
    </submittedName>
</protein>
<organism evidence="2 3">
    <name type="scientific">Imperialibacter roseus</name>
    <dbReference type="NCBI Taxonomy" id="1324217"/>
    <lineage>
        <taxon>Bacteria</taxon>
        <taxon>Pseudomonadati</taxon>
        <taxon>Bacteroidota</taxon>
        <taxon>Cytophagia</taxon>
        <taxon>Cytophagales</taxon>
        <taxon>Flammeovirgaceae</taxon>
        <taxon>Imperialibacter</taxon>
    </lineage>
</organism>
<feature type="signal peptide" evidence="1">
    <location>
        <begin position="1"/>
        <end position="18"/>
    </location>
</feature>
<proteinExistence type="predicted"/>